<sequence length="648" mass="71238">MLTSDEKIQPVQDQKYQLVDAKDVRVRTQELDQPASPDQGSSPSSSPTQSSSTVETWWLFEFFAWLLGATGLIAIVIVLCATEGKPTPNWYIKSKYSSVKLTVTINSVLSLFSTLIKSTLLIPVIAGMSQLKWVWFRKGHCLSDYQRFDSAAKGPWGSLILIWKFRGANLACLGAFLVVASLGLDFAFQQLVTYPLRSVVVGNGTVPRSNSYSGWRPGPISGLKLAELSMVGAAYTGVYAQNNPFLVTPDCPTGNCTWTQEYTTVGVCSKCYNVTDQIQRHCGTFDYVVTMTDDNNVTTTNVVGSPIPYCNHTLPGPDIPYTEGQQIASNSQHNYPVVLQVNNTVASNQTYFGNGLHAHIATVGIMRAEWHYTSDTIGNGDNATVRSIWQLINVNATECGLDICVKKYRGSMVLNNFKEELVDTFINGTDFNSTDADSSIASLYIQPPSSWTNHTDESANTFVIDPFTITALQFLFRSSGDSPPFFQGAFADSGSGQTTSESDLISYIRYLNDTGVDDMMTSLAASMTKRMREAPENDPTFSLGISENGKAMKDLPHVNVRWAWICFPVILLALALIFLIASMIENARNGAMLWKTNALAPFHHPLTKEGREKLQTASSPAQVEQVAKGLSVKWQRTEVGYRMVDAAC</sequence>
<proteinExistence type="predicted"/>
<name>A0A517LG77_9PEZI</name>
<dbReference type="STRING" id="50376.A0A517LG77"/>
<dbReference type="Proteomes" id="UP000316270">
    <property type="component" value="Chromosome 11"/>
</dbReference>
<dbReference type="PANTHER" id="PTHR35394:SF5">
    <property type="entry name" value="DUF3176 DOMAIN-CONTAINING PROTEIN"/>
    <property type="match status" value="1"/>
</dbReference>
<feature type="transmembrane region" description="Helical" evidence="2">
    <location>
        <begin position="103"/>
        <end position="126"/>
    </location>
</feature>
<dbReference type="InterPro" id="IPR021514">
    <property type="entry name" value="DUF3176"/>
</dbReference>
<dbReference type="OrthoDB" id="5376804at2759"/>
<evidence type="ECO:0000313" key="4">
    <source>
        <dbReference type="Proteomes" id="UP000316270"/>
    </source>
</evidence>
<gene>
    <name evidence="3" type="ORF">FKW77_009241</name>
</gene>
<evidence type="ECO:0000313" key="3">
    <source>
        <dbReference type="EMBL" id="QDS74642.1"/>
    </source>
</evidence>
<dbReference type="EMBL" id="CP042195">
    <property type="protein sequence ID" value="QDS74642.1"/>
    <property type="molecule type" value="Genomic_DNA"/>
</dbReference>
<dbReference type="Pfam" id="PF11374">
    <property type="entry name" value="DUF3176"/>
    <property type="match status" value="1"/>
</dbReference>
<feature type="region of interest" description="Disordered" evidence="1">
    <location>
        <begin position="29"/>
        <end position="49"/>
    </location>
</feature>
<organism evidence="3 4">
    <name type="scientific">Venturia effusa</name>
    <dbReference type="NCBI Taxonomy" id="50376"/>
    <lineage>
        <taxon>Eukaryota</taxon>
        <taxon>Fungi</taxon>
        <taxon>Dikarya</taxon>
        <taxon>Ascomycota</taxon>
        <taxon>Pezizomycotina</taxon>
        <taxon>Dothideomycetes</taxon>
        <taxon>Pleosporomycetidae</taxon>
        <taxon>Venturiales</taxon>
        <taxon>Venturiaceae</taxon>
        <taxon>Venturia</taxon>
    </lineage>
</organism>
<reference evidence="3 4" key="1">
    <citation type="submission" date="2019-07" db="EMBL/GenBank/DDBJ databases">
        <title>Finished genome of Venturia effusa.</title>
        <authorList>
            <person name="Young C.A."/>
            <person name="Cox M.P."/>
            <person name="Ganley A.R.D."/>
            <person name="David W.J."/>
        </authorList>
    </citation>
    <scope>NUCLEOTIDE SEQUENCE [LARGE SCALE GENOMIC DNA]</scope>
    <source>
        <strain evidence="4">albino</strain>
    </source>
</reference>
<accession>A0A517LG77</accession>
<evidence type="ECO:0000256" key="1">
    <source>
        <dbReference type="SAM" id="MobiDB-lite"/>
    </source>
</evidence>
<dbReference type="AlphaFoldDB" id="A0A517LG77"/>
<evidence type="ECO:0000256" key="2">
    <source>
        <dbReference type="SAM" id="Phobius"/>
    </source>
</evidence>
<feature type="transmembrane region" description="Helical" evidence="2">
    <location>
        <begin position="62"/>
        <end position="82"/>
    </location>
</feature>
<feature type="compositionally biased region" description="Low complexity" evidence="1">
    <location>
        <begin position="33"/>
        <end position="49"/>
    </location>
</feature>
<dbReference type="PANTHER" id="PTHR35394">
    <property type="entry name" value="DUF3176 DOMAIN-CONTAINING PROTEIN"/>
    <property type="match status" value="1"/>
</dbReference>
<keyword evidence="2" id="KW-0472">Membrane</keyword>
<feature type="transmembrane region" description="Helical" evidence="2">
    <location>
        <begin position="562"/>
        <end position="584"/>
    </location>
</feature>
<protein>
    <submittedName>
        <fullName evidence="3">Uncharacterized protein</fullName>
    </submittedName>
</protein>
<keyword evidence="2" id="KW-1133">Transmembrane helix</keyword>
<keyword evidence="2" id="KW-0812">Transmembrane</keyword>
<keyword evidence="4" id="KW-1185">Reference proteome</keyword>